<evidence type="ECO:0000256" key="2">
    <source>
        <dbReference type="SAM" id="Phobius"/>
    </source>
</evidence>
<evidence type="ECO:0000256" key="1">
    <source>
        <dbReference type="SAM" id="MobiDB-lite"/>
    </source>
</evidence>
<reference evidence="3" key="1">
    <citation type="submission" date="2021-02" db="EMBL/GenBank/DDBJ databases">
        <authorList>
            <person name="Dougan E. K."/>
            <person name="Rhodes N."/>
            <person name="Thang M."/>
            <person name="Chan C."/>
        </authorList>
    </citation>
    <scope>NUCLEOTIDE SEQUENCE</scope>
</reference>
<dbReference type="PANTHER" id="PTHR11439:SF467">
    <property type="entry name" value="INTEGRASE CATALYTIC DOMAIN-CONTAINING PROTEIN"/>
    <property type="match status" value="1"/>
</dbReference>
<organism evidence="3 4">
    <name type="scientific">Symbiodinium necroappetens</name>
    <dbReference type="NCBI Taxonomy" id="1628268"/>
    <lineage>
        <taxon>Eukaryota</taxon>
        <taxon>Sar</taxon>
        <taxon>Alveolata</taxon>
        <taxon>Dinophyceae</taxon>
        <taxon>Suessiales</taxon>
        <taxon>Symbiodiniaceae</taxon>
        <taxon>Symbiodinium</taxon>
    </lineage>
</organism>
<dbReference type="PANTHER" id="PTHR11439">
    <property type="entry name" value="GAG-POL-RELATED RETROTRANSPOSON"/>
    <property type="match status" value="1"/>
</dbReference>
<gene>
    <name evidence="3" type="ORF">SNEC2469_LOCUS25302</name>
</gene>
<dbReference type="OrthoDB" id="414399at2759"/>
<accession>A0A812ZTD3</accession>
<dbReference type="Proteomes" id="UP000601435">
    <property type="component" value="Unassembled WGS sequence"/>
</dbReference>
<keyword evidence="2" id="KW-0812">Transmembrane</keyword>
<dbReference type="AlphaFoldDB" id="A0A812ZTD3"/>
<keyword evidence="2" id="KW-1133">Transmembrane helix</keyword>
<keyword evidence="2" id="KW-0472">Membrane</keyword>
<feature type="compositionally biased region" description="Polar residues" evidence="1">
    <location>
        <begin position="623"/>
        <end position="638"/>
    </location>
</feature>
<sequence>MFASSQQLELVSLDVTDAYLQVKQRRPTYIQTPIGDLELLYTLPGQRAGSRDWYDYLAATLAEGGMETFKGNPAVFAIPQQVALNSHVDDMQILGVKGAPMALANKLKDKGLKVKIDGPVDVNGGISHFLKRKFESDERGLTVTQDVKYAERLVGLLGLEKANVKKTPMPQQIPEPGLGERLSAEMHALYRQCIGILLYMSSECPDLQYGVKVLSSRCSEPTETDFGLLRHLVKYVKLHPVVPVRLDRCNPGRSLFQKWEGRDCEPEDWDPKQYPFGLDHLVEVVTDADWGSKVFQQRRSMSSYCIFVNGNICHAGDKVQKVISLSSAESELMASLLGMTKAMFLAEMIRFICGPNSRVKLVNYVDNSAARAIIQKQGFQRTRHVSLARLWIQKAHHDGVFTTKPFATKDAPADLQTKPHGRNRLKYLMSLIGMSLDGDDEPEHVRVQRVRTRFASTPGFGVAAVMRALAVIIEGGEAASVQEASREWFSRVWIVLFMMMICGLVGAWKLAMLFSDHGVWNQVWMIMIVAVISASASSDMAMEARGKFAQQLRDHGDVFIFVVLMVLMFALLGSMPPRRWSRRHHDLEEPLEQGENQNQLRDRIHAWFEVELLGRPRVERSGAASSSTSVAQGPVPQSSHDEDAACYSKCVHKSPCVLL</sequence>
<keyword evidence="4" id="KW-1185">Reference proteome</keyword>
<name>A0A812ZTD3_9DINO</name>
<feature type="transmembrane region" description="Helical" evidence="2">
    <location>
        <begin position="519"/>
        <end position="538"/>
    </location>
</feature>
<feature type="region of interest" description="Disordered" evidence="1">
    <location>
        <begin position="620"/>
        <end position="641"/>
    </location>
</feature>
<feature type="transmembrane region" description="Helical" evidence="2">
    <location>
        <begin position="558"/>
        <end position="575"/>
    </location>
</feature>
<dbReference type="CDD" id="cd09272">
    <property type="entry name" value="RNase_HI_RT_Ty1"/>
    <property type="match status" value="1"/>
</dbReference>
<proteinExistence type="predicted"/>
<feature type="transmembrane region" description="Helical" evidence="2">
    <location>
        <begin position="488"/>
        <end position="507"/>
    </location>
</feature>
<comment type="caution">
    <text evidence="3">The sequence shown here is derived from an EMBL/GenBank/DDBJ whole genome shotgun (WGS) entry which is preliminary data.</text>
</comment>
<dbReference type="EMBL" id="CAJNJA010049707">
    <property type="protein sequence ID" value="CAE7838216.1"/>
    <property type="molecule type" value="Genomic_DNA"/>
</dbReference>
<protein>
    <recommendedName>
        <fullName evidence="5">Retrovirus-related Pol polyprotein from transposon TNT 1-94</fullName>
    </recommendedName>
</protein>
<evidence type="ECO:0000313" key="3">
    <source>
        <dbReference type="EMBL" id="CAE7838216.1"/>
    </source>
</evidence>
<evidence type="ECO:0000313" key="4">
    <source>
        <dbReference type="Proteomes" id="UP000601435"/>
    </source>
</evidence>
<evidence type="ECO:0008006" key="5">
    <source>
        <dbReference type="Google" id="ProtNLM"/>
    </source>
</evidence>